<evidence type="ECO:0000313" key="2">
    <source>
        <dbReference type="Proteomes" id="UP000272428"/>
    </source>
</evidence>
<dbReference type="EMBL" id="RBXB01000001">
    <property type="protein sequence ID" value="RKT01048.1"/>
    <property type="molecule type" value="Genomic_DNA"/>
</dbReference>
<name>A0A495SLE0_9FLAO</name>
<comment type="caution">
    <text evidence="1">The sequence shown here is derived from an EMBL/GenBank/DDBJ whole genome shotgun (WGS) entry which is preliminary data.</text>
</comment>
<sequence>MNISKMVYQKIKDDLSFRLGLAQAMGISERQVQNLVKSAERGVSVRLRDFVAVEYYRSKGLSDDEIFEKEISTQKKEINEKV</sequence>
<accession>A0A495SLE0</accession>
<reference evidence="1 2" key="1">
    <citation type="submission" date="2018-10" db="EMBL/GenBank/DDBJ databases">
        <title>Genomic Encyclopedia of Archaeal and Bacterial Type Strains, Phase II (KMG-II): from individual species to whole genera.</title>
        <authorList>
            <person name="Goeker M."/>
        </authorList>
    </citation>
    <scope>NUCLEOTIDE SEQUENCE [LARGE SCALE GENOMIC DNA]</scope>
    <source>
        <strain evidence="1 2">DSM 14219</strain>
    </source>
</reference>
<gene>
    <name evidence="1" type="ORF">BCF58_0259</name>
</gene>
<dbReference type="OrthoDB" id="9944151at2"/>
<keyword evidence="2" id="KW-1185">Reference proteome</keyword>
<dbReference type="AlphaFoldDB" id="A0A495SLE0"/>
<organism evidence="1 2">
    <name type="scientific">Chryseobacterium defluvii</name>
    <dbReference type="NCBI Taxonomy" id="160396"/>
    <lineage>
        <taxon>Bacteria</taxon>
        <taxon>Pseudomonadati</taxon>
        <taxon>Bacteroidota</taxon>
        <taxon>Flavobacteriia</taxon>
        <taxon>Flavobacteriales</taxon>
        <taxon>Weeksellaceae</taxon>
        <taxon>Chryseobacterium group</taxon>
        <taxon>Chryseobacterium</taxon>
    </lineage>
</organism>
<evidence type="ECO:0000313" key="1">
    <source>
        <dbReference type="EMBL" id="RKT01048.1"/>
    </source>
</evidence>
<dbReference type="Proteomes" id="UP000272428">
    <property type="component" value="Unassembled WGS sequence"/>
</dbReference>
<proteinExistence type="predicted"/>
<protein>
    <submittedName>
        <fullName evidence="1">Uncharacterized protein</fullName>
    </submittedName>
</protein>